<keyword evidence="7" id="KW-1185">Reference proteome</keyword>
<evidence type="ECO:0000259" key="5">
    <source>
        <dbReference type="PROSITE" id="PS51206"/>
    </source>
</evidence>
<dbReference type="SUPFAM" id="SSF52540">
    <property type="entry name" value="P-loop containing nucleoside triphosphate hydrolases"/>
    <property type="match status" value="1"/>
</dbReference>
<proteinExistence type="predicted"/>
<dbReference type="PROSITE" id="PS51206">
    <property type="entry name" value="SF3_HELICASE_1"/>
    <property type="match status" value="1"/>
</dbReference>
<dbReference type="RefSeq" id="WP_338834089.1">
    <property type="nucleotide sequence ID" value="NZ_CP147711.1"/>
</dbReference>
<evidence type="ECO:0000256" key="2">
    <source>
        <dbReference type="ARBA" id="ARBA00022801"/>
    </source>
</evidence>
<evidence type="ECO:0000313" key="7">
    <source>
        <dbReference type="Proteomes" id="UP001432046"/>
    </source>
</evidence>
<dbReference type="Pfam" id="PF03288">
    <property type="entry name" value="Pox_D5"/>
    <property type="match status" value="1"/>
</dbReference>
<dbReference type="Pfam" id="PF08706">
    <property type="entry name" value="D5_N"/>
    <property type="match status" value="1"/>
</dbReference>
<keyword evidence="4" id="KW-0067">ATP-binding</keyword>
<dbReference type="InterPro" id="IPR051620">
    <property type="entry name" value="ORF904-like_C"/>
</dbReference>
<evidence type="ECO:0000256" key="4">
    <source>
        <dbReference type="ARBA" id="ARBA00022840"/>
    </source>
</evidence>
<organism evidence="6 7">
    <name type="scientific">Bradyrhizobium septentrionale</name>
    <dbReference type="NCBI Taxonomy" id="1404411"/>
    <lineage>
        <taxon>Bacteria</taxon>
        <taxon>Pseudomonadati</taxon>
        <taxon>Pseudomonadota</taxon>
        <taxon>Alphaproteobacteria</taxon>
        <taxon>Hyphomicrobiales</taxon>
        <taxon>Nitrobacteraceae</taxon>
        <taxon>Bradyrhizobium</taxon>
    </lineage>
</organism>
<accession>A0ABZ2P0Q3</accession>
<keyword evidence="3" id="KW-0347">Helicase</keyword>
<evidence type="ECO:0000313" key="6">
    <source>
        <dbReference type="EMBL" id="WXC80803.1"/>
    </source>
</evidence>
<dbReference type="PANTHER" id="PTHR35372:SF2">
    <property type="entry name" value="SF3 HELICASE DOMAIN-CONTAINING PROTEIN"/>
    <property type="match status" value="1"/>
</dbReference>
<dbReference type="CDD" id="cd04859">
    <property type="entry name" value="Prim_Pol"/>
    <property type="match status" value="1"/>
</dbReference>
<gene>
    <name evidence="6" type="ORF">WDK88_03925</name>
</gene>
<evidence type="ECO:0000256" key="1">
    <source>
        <dbReference type="ARBA" id="ARBA00022741"/>
    </source>
</evidence>
<dbReference type="InterPro" id="IPR006500">
    <property type="entry name" value="Helicase_put_C_phage/plasmid"/>
</dbReference>
<dbReference type="Pfam" id="PF09250">
    <property type="entry name" value="Prim-Pol"/>
    <property type="match status" value="1"/>
</dbReference>
<dbReference type="PANTHER" id="PTHR35372">
    <property type="entry name" value="ATP BINDING PROTEIN-RELATED"/>
    <property type="match status" value="1"/>
</dbReference>
<dbReference type="InterPro" id="IPR004968">
    <property type="entry name" value="DNA_primase/NTPase_C"/>
</dbReference>
<sequence length="769" mass="85520">MAENVKGQAISLMKQALRYASTGLHVIPVHSVRDGLCSCRKGVECAKPGKHPITSRGVKDATTDRKAIKQWWTANPDANIGIATGKISNLVVVDIDGEEGKHSFGELVKKHGKLPRTPKVKTGNGVHYYLRPGDKLVRNSVSDLGKGIDIRGDGGYVVAPGSVHQSGKLYDFVSGRDLSDIEIAKVPKWLRKAIAKKETLQSEPVQPIPPSKLLRARAYMASALQREIERLSKAPKHQRNDSLNRSAFKLGQLLPYGLLDRAEIVRDLTRVAAAIGLEETEIDATIVSGLNAGAGSARSLPFLQSEHDRADTEPRSAVPRPDLTQTLAKLGETDTDNAQRLASRFANQIIYTKGRGWLVYKQGRWLPGAGPECIEFAKITARLIADETQHLATDLAKAARAQFAKASLSKGGLDRMLDLSKGLVAVDDVQLDADPWLFNTRNGTIDLRTGYIENHDPSDLLTQISPVAADRSAKCPLFKAFLKRITDNDKRLMRYIRKAVGYSLTGQTKEQVFFFCYGRSGSNGKSTLINLIRDMFGDYGCHTPTETLMTKQYDNAISNDQARLAGVRMVTAVEANFNRHLDEAKIKAMTGGEKITARFMRQEFFEFAPQFKLWLVANDRPRVRGTDTALWRRIRVIPFNVEIPLAEQNKELSAKLSNEWPGILAWAVRGCIDWQKEGLNPPAAIRQAGEEWTKAADHLNQFVSEMLVEEPDNNVAAQSMYDHYSQWCSRNGEATLSMIKFKEALITVHNIGHKRTRRGSEWSNVKYRS</sequence>
<dbReference type="SMART" id="SM00885">
    <property type="entry name" value="D5_N"/>
    <property type="match status" value="1"/>
</dbReference>
<dbReference type="InterPro" id="IPR015330">
    <property type="entry name" value="DNA_primase/pol_bifunc_N"/>
</dbReference>
<name>A0ABZ2P0Q3_9BRAD</name>
<keyword evidence="2" id="KW-0378">Hydrolase</keyword>
<dbReference type="InterPro" id="IPR014015">
    <property type="entry name" value="Helicase_SF3_DNA-vir"/>
</dbReference>
<reference evidence="6" key="2">
    <citation type="submission" date="2024-03" db="EMBL/GenBank/DDBJ databases">
        <authorList>
            <person name="Bromfield E.S.P."/>
            <person name="Cloutier S."/>
        </authorList>
    </citation>
    <scope>NUCLEOTIDE SEQUENCE</scope>
    <source>
        <strain evidence="6">5S5</strain>
    </source>
</reference>
<dbReference type="InterPro" id="IPR014818">
    <property type="entry name" value="Phage/plasmid_primase_P4_C"/>
</dbReference>
<dbReference type="NCBIfam" id="TIGR01613">
    <property type="entry name" value="primase_Cterm"/>
    <property type="match status" value="1"/>
</dbReference>
<feature type="domain" description="SF3 helicase" evidence="5">
    <location>
        <begin position="491"/>
        <end position="652"/>
    </location>
</feature>
<dbReference type="Gene3D" id="3.40.50.300">
    <property type="entry name" value="P-loop containing nucleotide triphosphate hydrolases"/>
    <property type="match status" value="1"/>
</dbReference>
<evidence type="ECO:0000256" key="3">
    <source>
        <dbReference type="ARBA" id="ARBA00022806"/>
    </source>
</evidence>
<dbReference type="SUPFAM" id="SSF56747">
    <property type="entry name" value="Prim-pol domain"/>
    <property type="match status" value="1"/>
</dbReference>
<dbReference type="InterPro" id="IPR045455">
    <property type="entry name" value="NrS-1_pol-like_helicase"/>
</dbReference>
<dbReference type="Pfam" id="PF19263">
    <property type="entry name" value="DUF5906"/>
    <property type="match status" value="1"/>
</dbReference>
<reference evidence="6" key="1">
    <citation type="journal article" date="2021" name="Int. J. Syst. Evol. Microbiol.">
        <title>Bradyrhizobium septentrionale sp. nov. (sv. septentrionale) and Bradyrhizobium quebecense sp. nov. (sv. septentrionale) associated with legumes native to Canada possess rearranged symbiosis genes and numerous insertion sequences.</title>
        <authorList>
            <person name="Bromfield E.S.P."/>
            <person name="Cloutier S."/>
        </authorList>
    </citation>
    <scope>NUCLEOTIDE SEQUENCE</scope>
    <source>
        <strain evidence="6">5S5</strain>
    </source>
</reference>
<dbReference type="Proteomes" id="UP001432046">
    <property type="component" value="Chromosome"/>
</dbReference>
<protein>
    <submittedName>
        <fullName evidence="6">Phage/plasmid primase, P4 family</fullName>
    </submittedName>
</protein>
<dbReference type="EMBL" id="CP147711">
    <property type="protein sequence ID" value="WXC80803.1"/>
    <property type="molecule type" value="Genomic_DNA"/>
</dbReference>
<dbReference type="InterPro" id="IPR027417">
    <property type="entry name" value="P-loop_NTPase"/>
</dbReference>
<keyword evidence="1" id="KW-0547">Nucleotide-binding</keyword>
<dbReference type="SMART" id="SM00943">
    <property type="entry name" value="Prim-Pol"/>
    <property type="match status" value="1"/>
</dbReference>